<feature type="region of interest" description="Disordered" evidence="1">
    <location>
        <begin position="103"/>
        <end position="123"/>
    </location>
</feature>
<feature type="compositionally biased region" description="Polar residues" evidence="1">
    <location>
        <begin position="45"/>
        <end position="59"/>
    </location>
</feature>
<dbReference type="AlphaFoldDB" id="A0AAD1W227"/>
<feature type="compositionally biased region" description="Basic and acidic residues" evidence="1">
    <location>
        <begin position="26"/>
        <end position="37"/>
    </location>
</feature>
<proteinExistence type="predicted"/>
<evidence type="ECO:0000256" key="1">
    <source>
        <dbReference type="SAM" id="MobiDB-lite"/>
    </source>
</evidence>
<gene>
    <name evidence="2" type="ORF">PECUL_23A012892</name>
</gene>
<feature type="compositionally biased region" description="Basic and acidic residues" evidence="1">
    <location>
        <begin position="111"/>
        <end position="123"/>
    </location>
</feature>
<organism evidence="2 3">
    <name type="scientific">Pelobates cultripes</name>
    <name type="common">Western spadefoot toad</name>
    <dbReference type="NCBI Taxonomy" id="61616"/>
    <lineage>
        <taxon>Eukaryota</taxon>
        <taxon>Metazoa</taxon>
        <taxon>Chordata</taxon>
        <taxon>Craniata</taxon>
        <taxon>Vertebrata</taxon>
        <taxon>Euteleostomi</taxon>
        <taxon>Amphibia</taxon>
        <taxon>Batrachia</taxon>
        <taxon>Anura</taxon>
        <taxon>Pelobatoidea</taxon>
        <taxon>Pelobatidae</taxon>
        <taxon>Pelobates</taxon>
    </lineage>
</organism>
<protein>
    <submittedName>
        <fullName evidence="2">Uncharacterized protein</fullName>
    </submittedName>
</protein>
<sequence>MVHNQPDMGRGRKSNQGSAVAPILQSRKEEGPTRVEEGNDYDTDSAASDTNHGATTALTSEDLRHLLREIKINMATEFTKHLTSINEGLSDLAQCATDMEEWMDQATSRSTAHENAIEELRDQ</sequence>
<evidence type="ECO:0000313" key="3">
    <source>
        <dbReference type="Proteomes" id="UP001295444"/>
    </source>
</evidence>
<name>A0AAD1W227_PELCU</name>
<feature type="non-terminal residue" evidence="2">
    <location>
        <position position="123"/>
    </location>
</feature>
<evidence type="ECO:0000313" key="2">
    <source>
        <dbReference type="EMBL" id="CAH2283621.1"/>
    </source>
</evidence>
<dbReference type="Proteomes" id="UP001295444">
    <property type="component" value="Chromosome 04"/>
</dbReference>
<accession>A0AAD1W227</accession>
<keyword evidence="3" id="KW-1185">Reference proteome</keyword>
<dbReference type="EMBL" id="OW240915">
    <property type="protein sequence ID" value="CAH2283621.1"/>
    <property type="molecule type" value="Genomic_DNA"/>
</dbReference>
<reference evidence="2" key="1">
    <citation type="submission" date="2022-03" db="EMBL/GenBank/DDBJ databases">
        <authorList>
            <person name="Alioto T."/>
            <person name="Alioto T."/>
            <person name="Gomez Garrido J."/>
        </authorList>
    </citation>
    <scope>NUCLEOTIDE SEQUENCE</scope>
</reference>
<feature type="region of interest" description="Disordered" evidence="1">
    <location>
        <begin position="1"/>
        <end position="60"/>
    </location>
</feature>